<evidence type="ECO:0000313" key="2">
    <source>
        <dbReference type="EMBL" id="MDQ0683442.1"/>
    </source>
</evidence>
<name>A0ABU0PYG4_STRAH</name>
<comment type="caution">
    <text evidence="2">The sequence shown here is derived from an EMBL/GenBank/DDBJ whole genome shotgun (WGS) entry which is preliminary data.</text>
</comment>
<sequence>MPAATERVTETPTPFQPDNRVTLASGTDGGREWRVTLDVWPAPIDVQDARASMNAMAEYDQSPAGVRTPADLVGKSAYFVHRSSGEEATARTVMVLHGLTGKGDALSGRKINALAYRLGTYAEKSDRLVIGQVAKTARQVTCTWKNGTKTVISRVPATTGVRADVPTVRTVDSSPYNWFVCLAPRGTAYASAEVTR</sequence>
<proteinExistence type="predicted"/>
<keyword evidence="3" id="KW-1185">Reference proteome</keyword>
<gene>
    <name evidence="2" type="ORF">QFZ56_002405</name>
</gene>
<reference evidence="2 3" key="1">
    <citation type="submission" date="2023-07" db="EMBL/GenBank/DDBJ databases">
        <title>Comparative genomics of wheat-associated soil bacteria to identify genetic determinants of phenazine resistance.</title>
        <authorList>
            <person name="Mouncey N."/>
        </authorList>
    </citation>
    <scope>NUCLEOTIDE SEQUENCE [LARGE SCALE GENOMIC DNA]</scope>
    <source>
        <strain evidence="2 3">W4I19-2</strain>
    </source>
</reference>
<accession>A0ABU0PYG4</accession>
<organism evidence="2 3">
    <name type="scientific">Streptomyces achromogenes</name>
    <dbReference type="NCBI Taxonomy" id="67255"/>
    <lineage>
        <taxon>Bacteria</taxon>
        <taxon>Bacillati</taxon>
        <taxon>Actinomycetota</taxon>
        <taxon>Actinomycetes</taxon>
        <taxon>Kitasatosporales</taxon>
        <taxon>Streptomycetaceae</taxon>
        <taxon>Streptomyces</taxon>
    </lineage>
</organism>
<dbReference type="EMBL" id="JAUSYA010000001">
    <property type="protein sequence ID" value="MDQ0683442.1"/>
    <property type="molecule type" value="Genomic_DNA"/>
</dbReference>
<evidence type="ECO:0000256" key="1">
    <source>
        <dbReference type="SAM" id="MobiDB-lite"/>
    </source>
</evidence>
<evidence type="ECO:0000313" key="3">
    <source>
        <dbReference type="Proteomes" id="UP001243364"/>
    </source>
</evidence>
<protein>
    <submittedName>
        <fullName evidence="2">Uncharacterized protein</fullName>
    </submittedName>
</protein>
<dbReference type="RefSeq" id="WP_307042338.1">
    <property type="nucleotide sequence ID" value="NZ_JAUSYA010000001.1"/>
</dbReference>
<feature type="region of interest" description="Disordered" evidence="1">
    <location>
        <begin position="1"/>
        <end position="27"/>
    </location>
</feature>
<dbReference type="Proteomes" id="UP001243364">
    <property type="component" value="Unassembled WGS sequence"/>
</dbReference>